<dbReference type="Proteomes" id="UP000218231">
    <property type="component" value="Unassembled WGS sequence"/>
</dbReference>
<evidence type="ECO:0000256" key="4">
    <source>
        <dbReference type="ARBA" id="ARBA00022980"/>
    </source>
</evidence>
<comment type="caution">
    <text evidence="11">The sequence shown here is derived from an EMBL/GenBank/DDBJ whole genome shotgun (WGS) entry which is preliminary data.</text>
</comment>
<accession>A0A2A2KC58</accession>
<dbReference type="AlphaFoldDB" id="A0A2A2KC58"/>
<dbReference type="PANTHER" id="PTHR13231">
    <property type="entry name" value="MITOCHONDRIAL RIBOSOMAL PROTEIN S31"/>
    <property type="match status" value="1"/>
</dbReference>
<name>A0A2A2KC58_9BILA</name>
<organism evidence="11 12">
    <name type="scientific">Diploscapter pachys</name>
    <dbReference type="NCBI Taxonomy" id="2018661"/>
    <lineage>
        <taxon>Eukaryota</taxon>
        <taxon>Metazoa</taxon>
        <taxon>Ecdysozoa</taxon>
        <taxon>Nematoda</taxon>
        <taxon>Chromadorea</taxon>
        <taxon>Rhabditida</taxon>
        <taxon>Rhabditina</taxon>
        <taxon>Rhabditomorpha</taxon>
        <taxon>Rhabditoidea</taxon>
        <taxon>Rhabditidae</taxon>
        <taxon>Diploscapter</taxon>
    </lineage>
</organism>
<evidence type="ECO:0000256" key="8">
    <source>
        <dbReference type="ARBA" id="ARBA00035363"/>
    </source>
</evidence>
<keyword evidence="3" id="KW-0809">Transit peptide</keyword>
<keyword evidence="12" id="KW-1185">Reference proteome</keyword>
<evidence type="ECO:0000256" key="5">
    <source>
        <dbReference type="ARBA" id="ARBA00023128"/>
    </source>
</evidence>
<keyword evidence="6" id="KW-0687">Ribonucleoprotein</keyword>
<keyword evidence="4" id="KW-0689">Ribosomal protein</keyword>
<dbReference type="GO" id="GO:0005763">
    <property type="term" value="C:mitochondrial small ribosomal subunit"/>
    <property type="evidence" value="ECO:0007669"/>
    <property type="project" value="InterPro"/>
</dbReference>
<evidence type="ECO:0000313" key="11">
    <source>
        <dbReference type="EMBL" id="PAV71574.1"/>
    </source>
</evidence>
<dbReference type="OrthoDB" id="5989925at2759"/>
<protein>
    <recommendedName>
        <fullName evidence="7">Small ribosomal subunit protein mS31</fullName>
    </recommendedName>
    <alternativeName>
        <fullName evidence="8">28S ribosomal protein S31, mitochondrial</fullName>
    </alternativeName>
</protein>
<dbReference type="STRING" id="2018661.A0A2A2KC58"/>
<keyword evidence="9" id="KW-0175">Coiled coil</keyword>
<dbReference type="Pfam" id="PF15433">
    <property type="entry name" value="MRP-S31"/>
    <property type="match status" value="1"/>
</dbReference>
<sequence length="391" mass="44808">MWRRLLVSARLNGGSARRFCSGKESGGSGDGNEGKSKNPSVKDVLKENILKAVDDLVAETHPDDKQAKKDAKKTLFAKLISLEKETYEAASKAPMNDMLMDEGFNNLIADYAEQAKREKTTFKRIKTKDERMALSNLRQEIFSKSLQSGMSPTEARQKSESVVERAQMKFQAKKMELNEETRKEIEKLEKEEEQMSARERKLLDMALAKIESIYEDASGQAGSYLSRPVLEPDPKSPPLFSSKNRLGFWKTLADTKEHSLPFWNEWDMRAANATNLSFGPENTFEEQIEWTKKGKQWPYPIDNEYIMGSEADVPFTEHIMLERHLPELGIPKDGPIATFMHLVCVGLSKNPYMTIEKKREHLIWFGEYFNKEKQELIKKLHEQEQSMAQSA</sequence>
<reference evidence="11 12" key="1">
    <citation type="journal article" date="2017" name="Curr. Biol.">
        <title>Genome architecture and evolution of a unichromosomal asexual nematode.</title>
        <authorList>
            <person name="Fradin H."/>
            <person name="Zegar C."/>
            <person name="Gutwein M."/>
            <person name="Lucas J."/>
            <person name="Kovtun M."/>
            <person name="Corcoran D."/>
            <person name="Baugh L.R."/>
            <person name="Kiontke K."/>
            <person name="Gunsalus K."/>
            <person name="Fitch D.H."/>
            <person name="Piano F."/>
        </authorList>
    </citation>
    <scope>NUCLEOTIDE SEQUENCE [LARGE SCALE GENOMIC DNA]</scope>
    <source>
        <strain evidence="11">PF1309</strain>
    </source>
</reference>
<evidence type="ECO:0000256" key="2">
    <source>
        <dbReference type="ARBA" id="ARBA00011057"/>
    </source>
</evidence>
<keyword evidence="5" id="KW-0496">Mitochondrion</keyword>
<dbReference type="PANTHER" id="PTHR13231:SF3">
    <property type="entry name" value="SMALL RIBOSOMAL SUBUNIT PROTEIN MS31"/>
    <property type="match status" value="1"/>
</dbReference>
<comment type="similarity">
    <text evidence="2">Belongs to the mitochondrion-specific ribosomal protein mS31 family.</text>
</comment>
<gene>
    <name evidence="11" type="ORF">WR25_20529</name>
</gene>
<evidence type="ECO:0000256" key="6">
    <source>
        <dbReference type="ARBA" id="ARBA00023274"/>
    </source>
</evidence>
<evidence type="ECO:0000256" key="7">
    <source>
        <dbReference type="ARBA" id="ARBA00035133"/>
    </source>
</evidence>
<evidence type="ECO:0000256" key="1">
    <source>
        <dbReference type="ARBA" id="ARBA00004173"/>
    </source>
</evidence>
<comment type="subcellular location">
    <subcellularLocation>
        <location evidence="1">Mitochondrion</location>
    </subcellularLocation>
</comment>
<feature type="region of interest" description="Disordered" evidence="10">
    <location>
        <begin position="18"/>
        <end position="42"/>
    </location>
</feature>
<dbReference type="InterPro" id="IPR026299">
    <property type="entry name" value="MRP-S31"/>
</dbReference>
<evidence type="ECO:0000256" key="3">
    <source>
        <dbReference type="ARBA" id="ARBA00022946"/>
    </source>
</evidence>
<evidence type="ECO:0000256" key="10">
    <source>
        <dbReference type="SAM" id="MobiDB-lite"/>
    </source>
</evidence>
<feature type="coiled-coil region" evidence="9">
    <location>
        <begin position="163"/>
        <end position="205"/>
    </location>
</feature>
<proteinExistence type="inferred from homology"/>
<dbReference type="EMBL" id="LIAE01008981">
    <property type="protein sequence ID" value="PAV71574.1"/>
    <property type="molecule type" value="Genomic_DNA"/>
</dbReference>
<dbReference type="GO" id="GO:0003735">
    <property type="term" value="F:structural constituent of ribosome"/>
    <property type="evidence" value="ECO:0007669"/>
    <property type="project" value="InterPro"/>
</dbReference>
<evidence type="ECO:0000256" key="9">
    <source>
        <dbReference type="SAM" id="Coils"/>
    </source>
</evidence>
<evidence type="ECO:0000313" key="12">
    <source>
        <dbReference type="Proteomes" id="UP000218231"/>
    </source>
</evidence>